<keyword evidence="4 7" id="KW-1133">Transmembrane helix</keyword>
<evidence type="ECO:0000256" key="1">
    <source>
        <dbReference type="ARBA" id="ARBA00004141"/>
    </source>
</evidence>
<protein>
    <submittedName>
        <fullName evidence="8">AI-2E family transporter</fullName>
    </submittedName>
</protein>
<evidence type="ECO:0000256" key="5">
    <source>
        <dbReference type="ARBA" id="ARBA00023136"/>
    </source>
</evidence>
<feature type="compositionally biased region" description="Low complexity" evidence="6">
    <location>
        <begin position="398"/>
        <end position="420"/>
    </location>
</feature>
<organism evidence="8 9">
    <name type="scientific">Paracoccus spongiarum</name>
    <dbReference type="NCBI Taxonomy" id="3064387"/>
    <lineage>
        <taxon>Bacteria</taxon>
        <taxon>Pseudomonadati</taxon>
        <taxon>Pseudomonadota</taxon>
        <taxon>Alphaproteobacteria</taxon>
        <taxon>Rhodobacterales</taxon>
        <taxon>Paracoccaceae</taxon>
        <taxon>Paracoccus</taxon>
    </lineage>
</organism>
<dbReference type="PANTHER" id="PTHR21716">
    <property type="entry name" value="TRANSMEMBRANE PROTEIN"/>
    <property type="match status" value="1"/>
</dbReference>
<evidence type="ECO:0000313" key="8">
    <source>
        <dbReference type="EMBL" id="MDP5306896.1"/>
    </source>
</evidence>
<evidence type="ECO:0000313" key="9">
    <source>
        <dbReference type="Proteomes" id="UP001224997"/>
    </source>
</evidence>
<sequence length="420" mass="45110">MSGPVGRNFPRLSQSEGRTSARVANWAVIGIFLILAFAAVAAGRDFLMPVTMALLLFFVFTPLRRFAERRGVPDVVTATVVTLGIFALVAIIAYAASGPINRAAANIPGISSQLDRKFQAVRESISDFRKAAEEIEKAQVVEDEEAAPTIKVERDSESPIETAIKLTPQLVGQVLFTLILMFFMISSGDLLYLKIVQSFDTMRDKRTAYLALREIEDSLGSYLGAITVINACLGLAVGMAMWAWGMPGPLLFGVGAFLLNFIPYLGAITGVAISGVVALVVMPGLFWPAMVAGTYLALTSLEGQLITPYFVSRRLQMNAVVVFLAVALWAWLWSVIGMVIAVPVLVVLRVLAEHLPGWEKFGNFLAGEHPPALEDEDEGEARDIVEAGAPAEDEDAARAATRPLVASEAAAEPADGATRA</sequence>
<feature type="transmembrane region" description="Helical" evidence="7">
    <location>
        <begin position="75"/>
        <end position="96"/>
    </location>
</feature>
<evidence type="ECO:0000256" key="3">
    <source>
        <dbReference type="ARBA" id="ARBA00022692"/>
    </source>
</evidence>
<feature type="region of interest" description="Disordered" evidence="6">
    <location>
        <begin position="369"/>
        <end position="420"/>
    </location>
</feature>
<gene>
    <name evidence="8" type="ORF">Q5Y72_07305</name>
</gene>
<feature type="transmembrane region" description="Helical" evidence="7">
    <location>
        <begin position="46"/>
        <end position="63"/>
    </location>
</feature>
<keyword evidence="3 7" id="KW-0812">Transmembrane</keyword>
<name>A0ABT9JAR9_9RHOB</name>
<feature type="transmembrane region" description="Helical" evidence="7">
    <location>
        <begin position="222"/>
        <end position="244"/>
    </location>
</feature>
<evidence type="ECO:0000256" key="7">
    <source>
        <dbReference type="SAM" id="Phobius"/>
    </source>
</evidence>
<proteinExistence type="inferred from homology"/>
<dbReference type="Proteomes" id="UP001224997">
    <property type="component" value="Unassembled WGS sequence"/>
</dbReference>
<keyword evidence="9" id="KW-1185">Reference proteome</keyword>
<feature type="transmembrane region" description="Helical" evidence="7">
    <location>
        <begin position="21"/>
        <end position="40"/>
    </location>
</feature>
<dbReference type="RefSeq" id="WP_305962745.1">
    <property type="nucleotide sequence ID" value="NZ_JAVAMQ010000005.1"/>
</dbReference>
<dbReference type="PANTHER" id="PTHR21716:SF16">
    <property type="entry name" value="BLL1467 PROTEIN"/>
    <property type="match status" value="1"/>
</dbReference>
<keyword evidence="5 7" id="KW-0472">Membrane</keyword>
<feature type="transmembrane region" description="Helical" evidence="7">
    <location>
        <begin position="318"/>
        <end position="351"/>
    </location>
</feature>
<evidence type="ECO:0000256" key="2">
    <source>
        <dbReference type="ARBA" id="ARBA00009773"/>
    </source>
</evidence>
<comment type="caution">
    <text evidence="8">The sequence shown here is derived from an EMBL/GenBank/DDBJ whole genome shotgun (WGS) entry which is preliminary data.</text>
</comment>
<comment type="subcellular location">
    <subcellularLocation>
        <location evidence="1">Membrane</location>
        <topology evidence="1">Multi-pass membrane protein</topology>
    </subcellularLocation>
</comment>
<evidence type="ECO:0000256" key="4">
    <source>
        <dbReference type="ARBA" id="ARBA00022989"/>
    </source>
</evidence>
<feature type="transmembrane region" description="Helical" evidence="7">
    <location>
        <begin position="174"/>
        <end position="193"/>
    </location>
</feature>
<dbReference type="EMBL" id="JAVAMQ010000005">
    <property type="protein sequence ID" value="MDP5306896.1"/>
    <property type="molecule type" value="Genomic_DNA"/>
</dbReference>
<accession>A0ABT9JAR9</accession>
<dbReference type="InterPro" id="IPR002549">
    <property type="entry name" value="AI-2E-like"/>
</dbReference>
<evidence type="ECO:0000256" key="6">
    <source>
        <dbReference type="SAM" id="MobiDB-lite"/>
    </source>
</evidence>
<dbReference type="Pfam" id="PF01594">
    <property type="entry name" value="AI-2E_transport"/>
    <property type="match status" value="1"/>
</dbReference>
<comment type="similarity">
    <text evidence="2">Belongs to the autoinducer-2 exporter (AI-2E) (TC 2.A.86) family.</text>
</comment>
<reference evidence="8 9" key="1">
    <citation type="submission" date="2023-08" db="EMBL/GenBank/DDBJ databases">
        <authorList>
            <person name="Park J.-S."/>
        </authorList>
    </citation>
    <scope>NUCLEOTIDE SEQUENCE [LARGE SCALE GENOMIC DNA]</scope>
    <source>
        <strain evidence="8 9">2205BS29-5</strain>
    </source>
</reference>